<feature type="region of interest" description="Disordered" evidence="2">
    <location>
        <begin position="1"/>
        <end position="59"/>
    </location>
</feature>
<dbReference type="InterPro" id="IPR013721">
    <property type="entry name" value="STAG"/>
</dbReference>
<dbReference type="EMBL" id="PYFQ01000001">
    <property type="protein sequence ID" value="PSK40850.1"/>
    <property type="molecule type" value="Genomic_DNA"/>
</dbReference>
<dbReference type="GO" id="GO:0005634">
    <property type="term" value="C:nucleus"/>
    <property type="evidence" value="ECO:0007669"/>
    <property type="project" value="TreeGrafter"/>
</dbReference>
<dbReference type="GO" id="GO:0007062">
    <property type="term" value="P:sister chromatid cohesion"/>
    <property type="evidence" value="ECO:0007669"/>
    <property type="project" value="UniProtKB-ARBA"/>
</dbReference>
<dbReference type="GO" id="GO:0008278">
    <property type="term" value="C:cohesin complex"/>
    <property type="evidence" value="ECO:0007669"/>
    <property type="project" value="TreeGrafter"/>
</dbReference>
<feature type="domain" description="SCD" evidence="3">
    <location>
        <begin position="297"/>
        <end position="387"/>
    </location>
</feature>
<comment type="caution">
    <text evidence="4">The sequence shown here is derived from an EMBL/GenBank/DDBJ whole genome shotgun (WGS) entry which is preliminary data.</text>
</comment>
<dbReference type="OrthoDB" id="498590at2759"/>
<dbReference type="InterPro" id="IPR020839">
    <property type="entry name" value="SCD"/>
</dbReference>
<evidence type="ECO:0000313" key="5">
    <source>
        <dbReference type="Proteomes" id="UP000241107"/>
    </source>
</evidence>
<evidence type="ECO:0000313" key="4">
    <source>
        <dbReference type="EMBL" id="PSK40850.1"/>
    </source>
</evidence>
<proteinExistence type="predicted"/>
<dbReference type="RefSeq" id="XP_024715549.1">
    <property type="nucleotide sequence ID" value="XM_024855950.1"/>
</dbReference>
<feature type="compositionally biased region" description="Basic residues" evidence="2">
    <location>
        <begin position="1"/>
        <end position="10"/>
    </location>
</feature>
<dbReference type="SUPFAM" id="SSF48371">
    <property type="entry name" value="ARM repeat"/>
    <property type="match status" value="1"/>
</dbReference>
<dbReference type="VEuPathDB" id="FungiDB:C7M61_000512"/>
<gene>
    <name evidence="4" type="ORF">C7M61_000512</name>
</gene>
<evidence type="ECO:0000256" key="2">
    <source>
        <dbReference type="SAM" id="MobiDB-lite"/>
    </source>
</evidence>
<keyword evidence="1" id="KW-0175">Coiled coil</keyword>
<dbReference type="Pfam" id="PF08514">
    <property type="entry name" value="STAG"/>
    <property type="match status" value="1"/>
</dbReference>
<organism evidence="4 5">
    <name type="scientific">Candidozyma pseudohaemuli</name>
    <dbReference type="NCBI Taxonomy" id="418784"/>
    <lineage>
        <taxon>Eukaryota</taxon>
        <taxon>Fungi</taxon>
        <taxon>Dikarya</taxon>
        <taxon>Ascomycota</taxon>
        <taxon>Saccharomycotina</taxon>
        <taxon>Pichiomycetes</taxon>
        <taxon>Metschnikowiaceae</taxon>
        <taxon>Candidozyma</taxon>
    </lineage>
</organism>
<dbReference type="GO" id="GO:0000785">
    <property type="term" value="C:chromatin"/>
    <property type="evidence" value="ECO:0007669"/>
    <property type="project" value="TreeGrafter"/>
</dbReference>
<accession>A0A2P7YXZ8</accession>
<name>A0A2P7YXZ8_9ASCO</name>
<feature type="coiled-coil region" evidence="1">
    <location>
        <begin position="1038"/>
        <end position="1073"/>
    </location>
</feature>
<evidence type="ECO:0000259" key="3">
    <source>
        <dbReference type="PROSITE" id="PS51425"/>
    </source>
</evidence>
<feature type="region of interest" description="Disordered" evidence="2">
    <location>
        <begin position="1122"/>
        <end position="1149"/>
    </location>
</feature>
<evidence type="ECO:0000256" key="1">
    <source>
        <dbReference type="SAM" id="Coils"/>
    </source>
</evidence>
<dbReference type="PANTHER" id="PTHR11199">
    <property type="entry name" value="STROMAL ANTIGEN"/>
    <property type="match status" value="1"/>
</dbReference>
<protein>
    <recommendedName>
        <fullName evidence="3">SCD domain-containing protein</fullName>
    </recommendedName>
</protein>
<keyword evidence="5" id="KW-1185">Reference proteome</keyword>
<feature type="coiled-coil region" evidence="1">
    <location>
        <begin position="234"/>
        <end position="261"/>
    </location>
</feature>
<dbReference type="InterPro" id="IPR016024">
    <property type="entry name" value="ARM-type_fold"/>
</dbReference>
<dbReference type="PROSITE" id="PS51425">
    <property type="entry name" value="SCD"/>
    <property type="match status" value="1"/>
</dbReference>
<dbReference type="GO" id="GO:0003682">
    <property type="term" value="F:chromatin binding"/>
    <property type="evidence" value="ECO:0007669"/>
    <property type="project" value="TreeGrafter"/>
</dbReference>
<reference evidence="4 5" key="1">
    <citation type="submission" date="2018-03" db="EMBL/GenBank/DDBJ databases">
        <title>Candida pseudohaemulonii genome assembly and annotation.</title>
        <authorList>
            <person name="Munoz J.F."/>
            <person name="Gade L.G."/>
            <person name="Chow N.A."/>
            <person name="Litvintseva A.P."/>
            <person name="Loparev V.N."/>
            <person name="Cuomo C.A."/>
        </authorList>
    </citation>
    <scope>NUCLEOTIDE SEQUENCE [LARGE SCALE GENOMIC DNA]</scope>
    <source>
        <strain evidence="4 5">B12108</strain>
    </source>
</reference>
<dbReference type="InterPro" id="IPR039662">
    <property type="entry name" value="Cohesin_Scc3/SA"/>
</dbReference>
<sequence>MVVPGKRKRKTQEPPVYEEHPSPVSSELYYSGESEFESEEEQPKKRSVPRKAQKQAEAALDPDNELFKALSSPVVAVSELALDWVEAYLQDQDNNSVEAFKNMFNLVLKAVGCKNLAEAHDLTSPDSAVATVNELVIHFEKQKYHENPFASTNKNVKHFQKNLIEFFGEIIFFAHEKGCLYRDRVEEDQSVLASDFMNSVIQWFTALSSSTPRPFRHVSTVVLLSVVTQLCHQASSLEISLERQQRQLSNAKGNNKSKRNNQNQLQKIQLMTKNIETTSFRKETIEEYLDEISRSVFVHRYRDVDSAIRVSCINALGEWMVANPSYFLLSSYLRYFGWLLSDPTDVVREEVVKVLAKLYKFPKGSIENMAFSFRKFTKRFQQQLINMIWKENLASIKINLFAIYIELLKVGFLQDQDKINLCSYIIYLAELELTQSTSNNRLKTESSRFLTLVIQHDADSLTEKLAGHTDSISSVFDKSKQAYFFRFKVLSNVLNKALQQYDSKRSKLILTTNGPSFWKLIDAIYGDMHLLPEWSSEWEIIVQYLMLDVSAIPLEGLSAADAEELSRSLELATSDQHNFIAFLSGVVSSSLNRKARKGQEASSNDLTATLIPKLACKLHDLEDLLSKNVSMYPSFLKIWTTLLSFQSEPIQSVFEHSDNVEGYNQLHGKVLQFFLECETMLDDLNDLYKTYYSLLLTSSGNGHSNSDDDNNQLINPNVYLKIEDTILALLTEVVEAFNTKGLATDIFEAEFEQEDPFVCDQKDLCNTLIDVSNPLMKLTIIGDVISIIRFVGEPILDYKVSVLEQISVKLLSKLDFQLLVRLWPRNLYKVMKSVSKAWESMLDFALISLCWKLEDLMYALNDGTAETINVDIFLEDVCNLFNNIVDCFKSLNEVTFGEGDLSGSESATSSLKIELADFYYNFGIRVIDYLTSIKAFYDKTHASHRFRDYDAMFRDHLKLGGYVMSDIPDTLENALMNVFYIKEAKLALLLGKDLTRTANENVNFEEFVLDAAQDGEIDDVSAQEIVTRFDSSDEEDDENEAQVAKAAAEREAKELAKSKIQIAKQEMDTWIQERDLSVVSMKLLGLWKAKVLSSSSLKRFALNGEKLGQTFKTIVSLVDTPEEPSQVITDDATETNEIRTSEEQTTLVS</sequence>
<dbReference type="PANTHER" id="PTHR11199:SF0">
    <property type="entry name" value="LD34181P-RELATED"/>
    <property type="match status" value="1"/>
</dbReference>
<dbReference type="Pfam" id="PF21581">
    <property type="entry name" value="SCD"/>
    <property type="match status" value="1"/>
</dbReference>
<dbReference type="Proteomes" id="UP000241107">
    <property type="component" value="Unassembled WGS sequence"/>
</dbReference>
<dbReference type="GeneID" id="36563905"/>
<dbReference type="STRING" id="418784.A0A2P7YXZ8"/>
<dbReference type="AlphaFoldDB" id="A0A2P7YXZ8"/>